<dbReference type="KEGG" id="hvo:HVO_0280"/>
<dbReference type="Proteomes" id="UP000011532">
    <property type="component" value="Unassembled WGS sequence"/>
</dbReference>
<organism evidence="1 2">
    <name type="scientific">Haloferax volcanii (strain ATCC 29605 / DSM 3757 / JCM 8879 / NBRC 14742 / NCIMB 2012 / VKM B-1768 / DS2)</name>
    <name type="common">Halobacterium volcanii</name>
    <dbReference type="NCBI Taxonomy" id="309800"/>
    <lineage>
        <taxon>Archaea</taxon>
        <taxon>Methanobacteriati</taxon>
        <taxon>Methanobacteriota</taxon>
        <taxon>Stenosarchaea group</taxon>
        <taxon>Halobacteria</taxon>
        <taxon>Halobacteriales</taxon>
        <taxon>Haloferacaceae</taxon>
        <taxon>Haloferax</taxon>
    </lineage>
</organism>
<gene>
    <name evidence="1" type="ORF">C498_17278</name>
</gene>
<sequence length="41" mass="4496">MPTTFVRASTLYNVESRAVVRHPAFDATDEDVRRSIGGDAS</sequence>
<dbReference type="EMBL" id="AOHU01000102">
    <property type="protein sequence ID" value="ELY25149.1"/>
    <property type="molecule type" value="Genomic_DNA"/>
</dbReference>
<evidence type="ECO:0000313" key="2">
    <source>
        <dbReference type="Proteomes" id="UP000011532"/>
    </source>
</evidence>
<accession>A0A384KH70</accession>
<proteinExistence type="predicted"/>
<protein>
    <submittedName>
        <fullName evidence="1">Uncharacterized protein</fullName>
    </submittedName>
</protein>
<dbReference type="AlphaFoldDB" id="A0A384KH70"/>
<name>A0A384KH70_HALVD</name>
<evidence type="ECO:0000313" key="1">
    <source>
        <dbReference type="EMBL" id="ELY25149.1"/>
    </source>
</evidence>
<comment type="caution">
    <text evidence="1">The sequence shown here is derived from an EMBL/GenBank/DDBJ whole genome shotgun (WGS) entry which is preliminary data.</text>
</comment>
<reference evidence="1 2" key="2">
    <citation type="journal article" date="2014" name="PLoS Genet.">
        <title>Phylogenetically driven sequencing of extremely halophilic archaea reveals strategies for static and dynamic osmo-response.</title>
        <authorList>
            <person name="Becker E.A."/>
            <person name="Seitzer P.M."/>
            <person name="Tritt A."/>
            <person name="Larsen D."/>
            <person name="Krusor M."/>
            <person name="Yao A.I."/>
            <person name="Wu D."/>
            <person name="Madern D."/>
            <person name="Eisen J.A."/>
            <person name="Darling A.E."/>
            <person name="Facciotti M.T."/>
        </authorList>
    </citation>
    <scope>NUCLEOTIDE SEQUENCE [LARGE SCALE GENOMIC DNA]</scope>
    <source>
        <strain evidence="2">ATCC 29605 / DSM 3757 / JCM 8879 / NBRC 14742 / NCIMB 2012 / VKM B-1768 / DS2</strain>
    </source>
</reference>
<reference evidence="2" key="1">
    <citation type="submission" date="2012-11" db="EMBL/GenBank/DDBJ databases">
        <authorList>
            <person name="Becker E.A."/>
            <person name="Seitzer P."/>
            <person name="Tritt A."/>
            <person name="Larsen D."/>
            <person name="Yao A."/>
            <person name="Wu D."/>
            <person name="Darling A."/>
            <person name="Eisen J.A."/>
            <person name="Facciotti M.T."/>
        </authorList>
    </citation>
    <scope>NUCLEOTIDE SEQUENCE [LARGE SCALE GENOMIC DNA]</scope>
    <source>
        <strain evidence="2">ATCC 29605 / DSM 3757 / JCM 8879 / NBRC 14742 / NCIMB 2012 / VKM B-1768 / DS2</strain>
    </source>
</reference>